<accession>A0AAD9IJ95</accession>
<dbReference type="InterPro" id="IPR001611">
    <property type="entry name" value="Leu-rich_rpt"/>
</dbReference>
<sequence length="538" mass="56235">MGGNFSCVRSKESPTGGALSVPRDSPFGKLKRSLSSRSSARARALVAPSDRSLVDLCLGIICDRIHEFAPTALAALPPDLAQLVLNTLIGTGVLDEEIAARLAGLSHYQLRLAGYPGPVTDGWLVSLTNSALETLVLDHSLVTDVGLLRLGHLPALRVLSLQHCQHLSSGFACVLARLPALEELRLSGIPTLRDESVQWLRACPALRALSISLCREVTTLEPLRGLTRLESLDLGWCGGVDDAALGALRGLTSLRRLVLDLARCPGVGDAAVRAVCAAAPPGLVRLDLAYTRVTDAGLTGVARALGTLRVLSLEACAVGDAGVRALRALRDLECLDLSDTAVGNAGVAEGVAALARLHTLSLAFTAVEDEGVEALGALRALRRLNLDCRGVGDAACRALARLAALEELDLFGARVTDAGCGALSALRALTSLEVCGGAVGGAGVAALARLPALRRLSLAQNARVSSRAIPYLLRLSTLAELNLSQTAVASGIEELGRLPRLERLILHGTRVRVSNARRVQEQLPGLLVVGIPGIDVPK</sequence>
<name>A0AAD9IJ95_PROWI</name>
<dbReference type="EMBL" id="JASFZW010000005">
    <property type="protein sequence ID" value="KAK2078174.1"/>
    <property type="molecule type" value="Genomic_DNA"/>
</dbReference>
<dbReference type="InterPro" id="IPR006553">
    <property type="entry name" value="Leu-rich_rpt_Cys-con_subtyp"/>
</dbReference>
<dbReference type="SMART" id="SM00367">
    <property type="entry name" value="LRR_CC"/>
    <property type="match status" value="7"/>
</dbReference>
<dbReference type="AlphaFoldDB" id="A0AAD9IJ95"/>
<dbReference type="SMART" id="SM00368">
    <property type="entry name" value="LRR_RI"/>
    <property type="match status" value="6"/>
</dbReference>
<dbReference type="PANTHER" id="PTHR13318">
    <property type="entry name" value="PARTNER OF PAIRED, ISOFORM B-RELATED"/>
    <property type="match status" value="1"/>
</dbReference>
<evidence type="ECO:0000256" key="2">
    <source>
        <dbReference type="SAM" id="MobiDB-lite"/>
    </source>
</evidence>
<gene>
    <name evidence="3" type="ORF">QBZ16_004042</name>
</gene>
<dbReference type="Gene3D" id="3.80.10.10">
    <property type="entry name" value="Ribonuclease Inhibitor"/>
    <property type="match status" value="5"/>
</dbReference>
<comment type="caution">
    <text evidence="3">The sequence shown here is derived from an EMBL/GenBank/DDBJ whole genome shotgun (WGS) entry which is preliminary data.</text>
</comment>
<comment type="subcellular location">
    <subcellularLocation>
        <location evidence="1">Cytoplasm</location>
        <location evidence="1">Cytoskeleton</location>
        <location evidence="1">Cilium axoneme</location>
    </subcellularLocation>
</comment>
<dbReference type="GO" id="GO:0031146">
    <property type="term" value="P:SCF-dependent proteasomal ubiquitin-dependent protein catabolic process"/>
    <property type="evidence" value="ECO:0007669"/>
    <property type="project" value="TreeGrafter"/>
</dbReference>
<dbReference type="GO" id="GO:0005930">
    <property type="term" value="C:axoneme"/>
    <property type="evidence" value="ECO:0007669"/>
    <property type="project" value="UniProtKB-SubCell"/>
</dbReference>
<dbReference type="SUPFAM" id="SSF52058">
    <property type="entry name" value="L domain-like"/>
    <property type="match status" value="1"/>
</dbReference>
<dbReference type="SUPFAM" id="SSF52047">
    <property type="entry name" value="RNI-like"/>
    <property type="match status" value="1"/>
</dbReference>
<keyword evidence="4" id="KW-1185">Reference proteome</keyword>
<evidence type="ECO:0000256" key="1">
    <source>
        <dbReference type="ARBA" id="ARBA00004430"/>
    </source>
</evidence>
<evidence type="ECO:0000313" key="3">
    <source>
        <dbReference type="EMBL" id="KAK2078174.1"/>
    </source>
</evidence>
<dbReference type="Pfam" id="PF13516">
    <property type="entry name" value="LRR_6"/>
    <property type="match status" value="3"/>
</dbReference>
<proteinExistence type="predicted"/>
<dbReference type="GO" id="GO:0019005">
    <property type="term" value="C:SCF ubiquitin ligase complex"/>
    <property type="evidence" value="ECO:0007669"/>
    <property type="project" value="TreeGrafter"/>
</dbReference>
<evidence type="ECO:0000313" key="4">
    <source>
        <dbReference type="Proteomes" id="UP001255856"/>
    </source>
</evidence>
<protein>
    <submittedName>
        <fullName evidence="3">Uncharacterized protein</fullName>
    </submittedName>
</protein>
<dbReference type="Proteomes" id="UP001255856">
    <property type="component" value="Unassembled WGS sequence"/>
</dbReference>
<organism evidence="3 4">
    <name type="scientific">Prototheca wickerhamii</name>
    <dbReference type="NCBI Taxonomy" id="3111"/>
    <lineage>
        <taxon>Eukaryota</taxon>
        <taxon>Viridiplantae</taxon>
        <taxon>Chlorophyta</taxon>
        <taxon>core chlorophytes</taxon>
        <taxon>Trebouxiophyceae</taxon>
        <taxon>Chlorellales</taxon>
        <taxon>Chlorellaceae</taxon>
        <taxon>Prototheca</taxon>
    </lineage>
</organism>
<reference evidence="3" key="1">
    <citation type="submission" date="2021-01" db="EMBL/GenBank/DDBJ databases">
        <authorList>
            <person name="Eckstrom K.M.E."/>
        </authorList>
    </citation>
    <scope>NUCLEOTIDE SEQUENCE</scope>
    <source>
        <strain evidence="3">UVCC 0001</strain>
    </source>
</reference>
<feature type="region of interest" description="Disordered" evidence="2">
    <location>
        <begin position="1"/>
        <end position="32"/>
    </location>
</feature>
<dbReference type="InterPro" id="IPR032675">
    <property type="entry name" value="LRR_dom_sf"/>
</dbReference>